<gene>
    <name evidence="1" type="ORF">UFOVP703_32</name>
</gene>
<sequence>MTRYTRAQLSVWARQALAAREDNDERWHLLLAGMQRRTGLRAAAIHAGLRALAYT</sequence>
<dbReference type="EMBL" id="LR796673">
    <property type="protein sequence ID" value="CAB4158796.1"/>
    <property type="molecule type" value="Genomic_DNA"/>
</dbReference>
<proteinExistence type="predicted"/>
<organism evidence="1">
    <name type="scientific">uncultured Caudovirales phage</name>
    <dbReference type="NCBI Taxonomy" id="2100421"/>
    <lineage>
        <taxon>Viruses</taxon>
        <taxon>Duplodnaviria</taxon>
        <taxon>Heunggongvirae</taxon>
        <taxon>Uroviricota</taxon>
        <taxon>Caudoviricetes</taxon>
        <taxon>Peduoviridae</taxon>
        <taxon>Maltschvirus</taxon>
        <taxon>Maltschvirus maltsch</taxon>
    </lineage>
</organism>
<accession>A0A6J5NM40</accession>
<evidence type="ECO:0000313" key="1">
    <source>
        <dbReference type="EMBL" id="CAB4158796.1"/>
    </source>
</evidence>
<name>A0A6J5NM40_9CAUD</name>
<reference evidence="1" key="1">
    <citation type="submission" date="2020-04" db="EMBL/GenBank/DDBJ databases">
        <authorList>
            <person name="Chiriac C."/>
            <person name="Salcher M."/>
            <person name="Ghai R."/>
            <person name="Kavagutti S V."/>
        </authorList>
    </citation>
    <scope>NUCLEOTIDE SEQUENCE</scope>
</reference>
<protein>
    <submittedName>
        <fullName evidence="1">Uncharacterized protein</fullName>
    </submittedName>
</protein>